<accession>A0A1R2CKZ8</accession>
<evidence type="ECO:0000313" key="3">
    <source>
        <dbReference type="Proteomes" id="UP000187209"/>
    </source>
</evidence>
<proteinExistence type="predicted"/>
<gene>
    <name evidence="2" type="ORF">SteCoe_8108</name>
</gene>
<evidence type="ECO:0000313" key="2">
    <source>
        <dbReference type="EMBL" id="OMJ89661.1"/>
    </source>
</evidence>
<sequence length="160" mass="18494">MNYANHPKTARANRKISREHVLSYSALTPGSNPTFYSSFASSRDTPETLKMRKEILQLQKNLKDAHKELEIIKANHENEVNGLRSAFEALKHEVQTLRDDKMENLVLQSYGIDEYGMLGHEVIRLRTEVDRLTFMYNKEKKKNLSITVGDEDNEEEPNAE</sequence>
<feature type="coiled-coil region" evidence="1">
    <location>
        <begin position="48"/>
        <end position="100"/>
    </location>
</feature>
<dbReference type="EMBL" id="MPUH01000120">
    <property type="protein sequence ID" value="OMJ89661.1"/>
    <property type="molecule type" value="Genomic_DNA"/>
</dbReference>
<protein>
    <submittedName>
        <fullName evidence="2">Uncharacterized protein</fullName>
    </submittedName>
</protein>
<keyword evidence="3" id="KW-1185">Reference proteome</keyword>
<dbReference type="Proteomes" id="UP000187209">
    <property type="component" value="Unassembled WGS sequence"/>
</dbReference>
<dbReference type="AlphaFoldDB" id="A0A1R2CKZ8"/>
<organism evidence="2 3">
    <name type="scientific">Stentor coeruleus</name>
    <dbReference type="NCBI Taxonomy" id="5963"/>
    <lineage>
        <taxon>Eukaryota</taxon>
        <taxon>Sar</taxon>
        <taxon>Alveolata</taxon>
        <taxon>Ciliophora</taxon>
        <taxon>Postciliodesmatophora</taxon>
        <taxon>Heterotrichea</taxon>
        <taxon>Heterotrichida</taxon>
        <taxon>Stentoridae</taxon>
        <taxon>Stentor</taxon>
    </lineage>
</organism>
<evidence type="ECO:0000256" key="1">
    <source>
        <dbReference type="SAM" id="Coils"/>
    </source>
</evidence>
<comment type="caution">
    <text evidence="2">The sequence shown here is derived from an EMBL/GenBank/DDBJ whole genome shotgun (WGS) entry which is preliminary data.</text>
</comment>
<reference evidence="2 3" key="1">
    <citation type="submission" date="2016-11" db="EMBL/GenBank/DDBJ databases">
        <title>The macronuclear genome of Stentor coeruleus: a giant cell with tiny introns.</title>
        <authorList>
            <person name="Slabodnick M."/>
            <person name="Ruby J.G."/>
            <person name="Reiff S.B."/>
            <person name="Swart E.C."/>
            <person name="Gosai S."/>
            <person name="Prabakaran S."/>
            <person name="Witkowska E."/>
            <person name="Larue G.E."/>
            <person name="Fisher S."/>
            <person name="Freeman R.M."/>
            <person name="Gunawardena J."/>
            <person name="Chu W."/>
            <person name="Stover N.A."/>
            <person name="Gregory B.D."/>
            <person name="Nowacki M."/>
            <person name="Derisi J."/>
            <person name="Roy S.W."/>
            <person name="Marshall W.F."/>
            <person name="Sood P."/>
        </authorList>
    </citation>
    <scope>NUCLEOTIDE SEQUENCE [LARGE SCALE GENOMIC DNA]</scope>
    <source>
        <strain evidence="2">WM001</strain>
    </source>
</reference>
<keyword evidence="1" id="KW-0175">Coiled coil</keyword>
<name>A0A1R2CKZ8_9CILI</name>